<dbReference type="Pfam" id="PF13612">
    <property type="entry name" value="DDE_Tnp_1_3"/>
    <property type="match status" value="1"/>
</dbReference>
<dbReference type="GeneID" id="66953506"/>
<evidence type="ECO:0000313" key="3">
    <source>
        <dbReference type="Proteomes" id="UP000219020"/>
    </source>
</evidence>
<reference evidence="3" key="1">
    <citation type="submission" date="2017-04" db="EMBL/GenBank/DDBJ databases">
        <title>Genome evolution of the luminous symbionts of deep sea anglerfish.</title>
        <authorList>
            <person name="Hendry T.A."/>
        </authorList>
    </citation>
    <scope>NUCLEOTIDE SEQUENCE [LARGE SCALE GENOMIC DNA]</scope>
</reference>
<dbReference type="InterPro" id="IPR025668">
    <property type="entry name" value="Tnp_DDE_dom"/>
</dbReference>
<evidence type="ECO:0000313" key="2">
    <source>
        <dbReference type="EMBL" id="PCS21389.1"/>
    </source>
</evidence>
<comment type="caution">
    <text evidence="2">The sequence shown here is derived from an EMBL/GenBank/DDBJ whole genome shotgun (WGS) entry which is preliminary data.</text>
</comment>
<protein>
    <submittedName>
        <fullName evidence="2">Mobile element protein</fullName>
    </submittedName>
</protein>
<gene>
    <name evidence="2" type="ORF">BTN49_2928</name>
</gene>
<accession>A0A2A5SZN9</accession>
<name>A0A2A5SZN9_9GAMM</name>
<dbReference type="EMBL" id="NBYY01000034">
    <property type="protein sequence ID" value="PCS21389.1"/>
    <property type="molecule type" value="Genomic_DNA"/>
</dbReference>
<proteinExistence type="predicted"/>
<feature type="domain" description="Transposase DDE" evidence="1">
    <location>
        <begin position="61"/>
        <end position="140"/>
    </location>
</feature>
<keyword evidence="3" id="KW-1185">Reference proteome</keyword>
<dbReference type="RefSeq" id="WP_199399585.1">
    <property type="nucleotide sequence ID" value="NZ_NBYY01000034.1"/>
</dbReference>
<sequence>MTIVIAFHQSGYRDFKTYYIHFVCRYLTNEFPELVSYTRMLKLMQCVLVSICSYLTHHQVSPTGIAFVDSSKLQVGHNLRILRHQVFKCTSKRGKGTMWWLYRGKLHLMINDQGGIISVKEMTDPVADRKLVSEMTDELWSFFIRRYKVIFLVHWNWNLQTRE</sequence>
<dbReference type="Proteomes" id="UP000219020">
    <property type="component" value="Unassembled WGS sequence"/>
</dbReference>
<organism evidence="2 3">
    <name type="scientific">Candidatus Enterovibrio escicola</name>
    <dbReference type="NCBI Taxonomy" id="1927127"/>
    <lineage>
        <taxon>Bacteria</taxon>
        <taxon>Pseudomonadati</taxon>
        <taxon>Pseudomonadota</taxon>
        <taxon>Gammaproteobacteria</taxon>
        <taxon>Vibrionales</taxon>
        <taxon>Vibrionaceae</taxon>
        <taxon>Enterovibrio</taxon>
    </lineage>
</organism>
<evidence type="ECO:0000259" key="1">
    <source>
        <dbReference type="Pfam" id="PF13612"/>
    </source>
</evidence>
<dbReference type="AlphaFoldDB" id="A0A2A5SZN9"/>